<evidence type="ECO:0000256" key="7">
    <source>
        <dbReference type="ARBA" id="ARBA00022833"/>
    </source>
</evidence>
<dbReference type="PANTHER" id="PTHR10374">
    <property type="entry name" value="LACTOYLGLUTATHIONE LYASE GLYOXALASE I"/>
    <property type="match status" value="1"/>
</dbReference>
<evidence type="ECO:0000256" key="9">
    <source>
        <dbReference type="ARBA" id="ARBA00023239"/>
    </source>
</evidence>
<dbReference type="InterPro" id="IPR006236">
    <property type="entry name" value="PGDH"/>
</dbReference>
<dbReference type="PANTHER" id="PTHR10374:SF30">
    <property type="entry name" value="LACTOYLGLUTATHIONE LYASE"/>
    <property type="match status" value="1"/>
</dbReference>
<dbReference type="InterPro" id="IPR045626">
    <property type="entry name" value="PGDH_ASB_dom"/>
</dbReference>
<evidence type="ECO:0000256" key="5">
    <source>
        <dbReference type="ARBA" id="ARBA00010363"/>
    </source>
</evidence>
<dbReference type="Proteomes" id="UP001287286">
    <property type="component" value="Unassembled WGS sequence"/>
</dbReference>
<keyword evidence="11" id="KW-0718">Serine biosynthesis</keyword>
<dbReference type="InterPro" id="IPR037523">
    <property type="entry name" value="VOC_core"/>
</dbReference>
<dbReference type="Gene3D" id="3.30.70.260">
    <property type="match status" value="1"/>
</dbReference>
<dbReference type="EC" id="1.1.1.95" evidence="11"/>
<feature type="domain" description="VOC" evidence="13">
    <location>
        <begin position="379"/>
        <end position="520"/>
    </location>
</feature>
<feature type="compositionally biased region" description="Low complexity" evidence="12">
    <location>
        <begin position="847"/>
        <end position="857"/>
    </location>
</feature>
<gene>
    <name evidence="14" type="ORF">Purlil1_6542</name>
</gene>
<evidence type="ECO:0000256" key="2">
    <source>
        <dbReference type="ARBA" id="ARBA00005008"/>
    </source>
</evidence>
<comment type="similarity">
    <text evidence="4 11">Belongs to the D-isomer specific 2-hydroxyacid dehydrogenase family.</text>
</comment>
<feature type="compositionally biased region" description="Polar residues" evidence="12">
    <location>
        <begin position="1573"/>
        <end position="1587"/>
    </location>
</feature>
<dbReference type="PROSITE" id="PS51819">
    <property type="entry name" value="VOC"/>
    <property type="match status" value="2"/>
</dbReference>
<evidence type="ECO:0000256" key="4">
    <source>
        <dbReference type="ARBA" id="ARBA00005854"/>
    </source>
</evidence>
<dbReference type="InterPro" id="IPR006140">
    <property type="entry name" value="D-isomer_DH_NAD-bd"/>
</dbReference>
<dbReference type="Gene3D" id="3.40.50.720">
    <property type="entry name" value="NAD(P)-binding Rossmann-like Domain"/>
    <property type="match status" value="2"/>
</dbReference>
<feature type="region of interest" description="Disordered" evidence="12">
    <location>
        <begin position="1373"/>
        <end position="1393"/>
    </location>
</feature>
<feature type="region of interest" description="Disordered" evidence="12">
    <location>
        <begin position="121"/>
        <end position="201"/>
    </location>
</feature>
<name>A0ABR0BYN6_PURLI</name>
<dbReference type="Pfam" id="PF00903">
    <property type="entry name" value="Glyoxalase"/>
    <property type="match status" value="2"/>
</dbReference>
<sequence length="1705" mass="183334">MDIGWDVGGQCLAWPLVAAAAAARGTAVLRRERQNAGRRSLATRSPRHIHTSPAQLEAQRQRVRQSGEVQLRDTHVRPVASSCPLPWSAPRPDRPRQRQSSAWPVDCAAAVNKVNDDDCAKQLGDGDSTSSVFGNGWPSNLTSARRQSGAGGVLQPKGMSKDSPPAPSDELPLIVQHPDDSPPSSAASHQHSTHPQPRPDTIHQVRTFAMAATTDTSKYKLNHSMIRVKDPKASVKFYEFLGMKVVKEFKAPEAKFDLYFMAYDSPGAVSHGKDAIDREGVIELTHNYGTEDDPSYTVNNGNKEPHRGFGHTCISVDNIQAACKRIEDAGYKFQKKLTDGRMNHIAFALDPDGYWVEIIGQRPVEETAEVTTTDVTTYRMNHTMIRVKDAQKSLKFYQDVLGMSLVRTHEAASAGFNLYFLAYPSAQPLPTEGNTAQREGLLELTWNYGTEKDESFKYHSGNEEPQGFGHICISVDELDAACKRFDDLKVSWRKRLTDGRMKNVAFLLDPDGYWVEVVQNPAHSDKYNVDTCPTPLDGAQASQRSASGRSGHRCSRTTLPGAVICVAPLAIGEAWQGRGRGASVGCEATVGCGEAGEHMASVGSDWAVGTLYDGLRRRLRARREALTAAPQTSAALACAPRTRYLTAAVGATRRRPWGGLVGGTAHGNGGARDLEVGARWTWGRAGMDGLDATLHHSKSPFPSPTRRTGRLPPLHCAELRSPRKPPRYCSRAWQCVFHVVVVGSRIVARMARRHPDERCAAASMCVTHRLQRVRACVRSYQLSARESPRAQVYKYTQVARVSQQTCATVLDAAAVASTTSTWPIALPSRALSSPSSSSSPPSPLLPPSSAMTPSAMPDVSSEPARPRILVPEKVSPDGLALLTPHFDVDVRMGLTPDELVRTIPGYHGLIVRSETKVTPAVLQAGRKLRVVARAGVGVDNINVPAATNQGIIVVNSPSGNILAAAEHTIALLLATARNVGRADGGVKAGRWERSKLVGVEVGRKTLGIVGLGKVGLNVARMAKGLGMQVRAVDPYASADMARQAGVELVPSLDDLLPAVDFLTIHTPLLATTMDLVGEPQLRAMRPTARVLNVARGGVYNEAALLQALDEGWIAGAGLDVFTSEPPEEDSTAARLARHPKVVATPHLGASTVEAQENVSMDVCKQMLEILRGGLPTSAVNAPIILPEQYAKLQPSVRLVEKMGRLYTQHYVRSKGGMVGGRRFELVYRGELAGMPNTKPLFAALVKGLVASFSDSNVNIVNAELIAREKGIVINETQARDSPDTYANLVTLRSVGDGAEGVTGGEQQVIEGYASDKRVYISKLDRFKASFSPEGTLIILHNYDEPGKIGGVGMVLGSHGINIRFMQVAGLGGDGNGTRSRSGSGSDGGGGAERKDNEALMILGVDGEVGESVLEGLRAADGVLDVNLQLLPKYYKVNDERRARCAAPLCSSVHPAVCVCVCATSSPAHRNGHRVVAVGVYPRESLPCPRRHDRADRPADARRHPLRLRLARTAVTGAWTIRDAHRVVRDEYSRPTSREAAPEDSTVSILSSHDLLLPLSLVVCPLPSDGDPTKATQGSRAASRTLRSPQIGLEANRVNRAAGQATERAHSGPQRAPRHRKSERRPTENITNSLELARHRPSSANCRCVIVPPGGPPLAVPGTLAVLPDSSASARQASTGPVSLSPTSTTTREAAQGCATQAHSLH</sequence>
<evidence type="ECO:0000313" key="14">
    <source>
        <dbReference type="EMBL" id="KAK4089109.1"/>
    </source>
</evidence>
<dbReference type="Gene3D" id="3.30.1330.90">
    <property type="entry name" value="D-3-phosphoglycerate dehydrogenase, domain 3"/>
    <property type="match status" value="1"/>
</dbReference>
<dbReference type="SUPFAM" id="SSF51735">
    <property type="entry name" value="NAD(P)-binding Rossmann-fold domains"/>
    <property type="match status" value="1"/>
</dbReference>
<proteinExistence type="inferred from homology"/>
<evidence type="ECO:0000256" key="8">
    <source>
        <dbReference type="ARBA" id="ARBA00023027"/>
    </source>
</evidence>
<evidence type="ECO:0000256" key="10">
    <source>
        <dbReference type="ARBA" id="ARBA00048731"/>
    </source>
</evidence>
<feature type="region of interest" description="Disordered" evidence="12">
    <location>
        <begin position="829"/>
        <end position="864"/>
    </location>
</feature>
<keyword evidence="11" id="KW-0560">Oxidoreductase</keyword>
<evidence type="ECO:0000256" key="6">
    <source>
        <dbReference type="ARBA" id="ARBA00022723"/>
    </source>
</evidence>
<dbReference type="SUPFAM" id="SSF54593">
    <property type="entry name" value="Glyoxalase/Bleomycin resistance protein/Dihydroxybiphenyl dioxygenase"/>
    <property type="match status" value="2"/>
</dbReference>
<dbReference type="EMBL" id="JAWRVI010000021">
    <property type="protein sequence ID" value="KAK4089109.1"/>
    <property type="molecule type" value="Genomic_DNA"/>
</dbReference>
<dbReference type="InterPro" id="IPR029009">
    <property type="entry name" value="ASB_dom_sf"/>
</dbReference>
<evidence type="ECO:0000256" key="11">
    <source>
        <dbReference type="RuleBase" id="RU363003"/>
    </source>
</evidence>
<keyword evidence="7" id="KW-0862">Zinc</keyword>
<feature type="region of interest" description="Disordered" evidence="12">
    <location>
        <begin position="31"/>
        <end position="59"/>
    </location>
</feature>
<accession>A0ABR0BYN6</accession>
<evidence type="ECO:0000256" key="12">
    <source>
        <dbReference type="SAM" id="MobiDB-lite"/>
    </source>
</evidence>
<feature type="domain" description="VOC" evidence="13">
    <location>
        <begin position="220"/>
        <end position="361"/>
    </location>
</feature>
<feature type="region of interest" description="Disordered" evidence="12">
    <location>
        <begin position="1567"/>
        <end position="1632"/>
    </location>
</feature>
<dbReference type="InterPro" id="IPR045865">
    <property type="entry name" value="ACT-like_dom_sf"/>
</dbReference>
<keyword evidence="11" id="KW-0028">Amino-acid biosynthesis</keyword>
<dbReference type="SUPFAM" id="SSF55021">
    <property type="entry name" value="ACT-like"/>
    <property type="match status" value="1"/>
</dbReference>
<dbReference type="InterPro" id="IPR006139">
    <property type="entry name" value="D-isomer_2_OHA_DH_cat_dom"/>
</dbReference>
<reference evidence="14 15" key="1">
    <citation type="journal article" date="2024" name="Microbiol. Resour. Announc.">
        <title>Genome annotations for the ascomycete fungi Trichoderma harzianum, Trichoderma aggressivum, and Purpureocillium lilacinum.</title>
        <authorList>
            <person name="Beijen E.P.W."/>
            <person name="Ohm R.A."/>
        </authorList>
    </citation>
    <scope>NUCLEOTIDE SEQUENCE [LARGE SCALE GENOMIC DNA]</scope>
    <source>
        <strain evidence="14 15">CBS 150709</strain>
    </source>
</reference>
<dbReference type="Gene3D" id="3.10.180.10">
    <property type="entry name" value="2,3-Dihydroxybiphenyl 1,2-Dioxygenase, domain 1"/>
    <property type="match status" value="2"/>
</dbReference>
<protein>
    <recommendedName>
        <fullName evidence="11">D-3-phosphoglycerate dehydrogenase</fullName>
        <ecNumber evidence="11">1.1.1.95</ecNumber>
    </recommendedName>
</protein>
<dbReference type="NCBIfam" id="TIGR01327">
    <property type="entry name" value="PGDH"/>
    <property type="match status" value="1"/>
</dbReference>
<comment type="catalytic activity">
    <reaction evidence="10 11">
        <text>(2R)-3-phosphoglycerate + NAD(+) = 3-phosphooxypyruvate + NADH + H(+)</text>
        <dbReference type="Rhea" id="RHEA:12641"/>
        <dbReference type="ChEBI" id="CHEBI:15378"/>
        <dbReference type="ChEBI" id="CHEBI:18110"/>
        <dbReference type="ChEBI" id="CHEBI:57540"/>
        <dbReference type="ChEBI" id="CHEBI:57945"/>
        <dbReference type="ChEBI" id="CHEBI:58272"/>
        <dbReference type="EC" id="1.1.1.95"/>
    </reaction>
</comment>
<keyword evidence="8 11" id="KW-0520">NAD</keyword>
<evidence type="ECO:0000259" key="13">
    <source>
        <dbReference type="PROSITE" id="PS51819"/>
    </source>
</evidence>
<comment type="pathway">
    <text evidence="2">Secondary metabolite metabolism; methylglyoxal degradation; (R)-lactate from methylglyoxal: step 1/2.</text>
</comment>
<dbReference type="NCBIfam" id="TIGR00068">
    <property type="entry name" value="glyox_I"/>
    <property type="match status" value="2"/>
</dbReference>
<dbReference type="PROSITE" id="PS00934">
    <property type="entry name" value="GLYOXALASE_I_1"/>
    <property type="match status" value="1"/>
</dbReference>
<keyword evidence="6" id="KW-0479">Metal-binding</keyword>
<dbReference type="InterPro" id="IPR018146">
    <property type="entry name" value="Glyoxalase_1_CS"/>
</dbReference>
<dbReference type="Pfam" id="PF02826">
    <property type="entry name" value="2-Hacid_dh_C"/>
    <property type="match status" value="1"/>
</dbReference>
<dbReference type="InterPro" id="IPR029068">
    <property type="entry name" value="Glyas_Bleomycin-R_OHBP_Dase"/>
</dbReference>
<feature type="compositionally biased region" description="Low complexity" evidence="12">
    <location>
        <begin position="829"/>
        <end position="839"/>
    </location>
</feature>
<keyword evidence="15" id="KW-1185">Reference proteome</keyword>
<dbReference type="CDD" id="cd12173">
    <property type="entry name" value="PGDH_4"/>
    <property type="match status" value="1"/>
</dbReference>
<feature type="region of interest" description="Disordered" evidence="12">
    <location>
        <begin position="1670"/>
        <end position="1705"/>
    </location>
</feature>
<dbReference type="SUPFAM" id="SSF52283">
    <property type="entry name" value="Formate/glycerate dehydrogenase catalytic domain-like"/>
    <property type="match status" value="1"/>
</dbReference>
<dbReference type="CDD" id="cd07233">
    <property type="entry name" value="GlxI_Zn"/>
    <property type="match status" value="2"/>
</dbReference>
<keyword evidence="9" id="KW-0456">Lyase</keyword>
<feature type="compositionally biased region" description="Low complexity" evidence="12">
    <location>
        <begin position="182"/>
        <end position="195"/>
    </location>
</feature>
<comment type="similarity">
    <text evidence="5">Belongs to the glyoxalase I family.</text>
</comment>
<dbReference type="Pfam" id="PF19304">
    <property type="entry name" value="PGDH_inter"/>
    <property type="match status" value="1"/>
</dbReference>
<feature type="compositionally biased region" description="Polar residues" evidence="12">
    <location>
        <begin position="127"/>
        <end position="146"/>
    </location>
</feature>
<dbReference type="CDD" id="cd04902">
    <property type="entry name" value="ACT_3PGDH-xct"/>
    <property type="match status" value="1"/>
</dbReference>
<dbReference type="InterPro" id="IPR036291">
    <property type="entry name" value="NAD(P)-bd_dom_sf"/>
</dbReference>
<evidence type="ECO:0000256" key="3">
    <source>
        <dbReference type="ARBA" id="ARBA00005216"/>
    </source>
</evidence>
<organism evidence="14 15">
    <name type="scientific">Purpureocillium lilacinum</name>
    <name type="common">Paecilomyces lilacinus</name>
    <dbReference type="NCBI Taxonomy" id="33203"/>
    <lineage>
        <taxon>Eukaryota</taxon>
        <taxon>Fungi</taxon>
        <taxon>Dikarya</taxon>
        <taxon>Ascomycota</taxon>
        <taxon>Pezizomycotina</taxon>
        <taxon>Sordariomycetes</taxon>
        <taxon>Hypocreomycetidae</taxon>
        <taxon>Hypocreales</taxon>
        <taxon>Ophiocordycipitaceae</taxon>
        <taxon>Purpureocillium</taxon>
    </lineage>
</organism>
<dbReference type="InterPro" id="IPR004360">
    <property type="entry name" value="Glyas_Fos-R_dOase_dom"/>
</dbReference>
<comment type="caution">
    <text evidence="14">The sequence shown here is derived from an EMBL/GenBank/DDBJ whole genome shotgun (WGS) entry which is preliminary data.</text>
</comment>
<feature type="region of interest" description="Disordered" evidence="12">
    <location>
        <begin position="75"/>
        <end position="103"/>
    </location>
</feature>
<comment type="cofactor">
    <cofactor evidence="1">
        <name>Zn(2+)</name>
        <dbReference type="ChEBI" id="CHEBI:29105"/>
    </cofactor>
</comment>
<comment type="pathway">
    <text evidence="3 11">Amino-acid biosynthesis; L-serine biosynthesis; L-serine from 3-phospho-D-glycerate: step 1/3.</text>
</comment>
<dbReference type="SUPFAM" id="SSF143548">
    <property type="entry name" value="Serine metabolism enzymes domain"/>
    <property type="match status" value="1"/>
</dbReference>
<evidence type="ECO:0000256" key="1">
    <source>
        <dbReference type="ARBA" id="ARBA00001947"/>
    </source>
</evidence>
<dbReference type="InterPro" id="IPR004361">
    <property type="entry name" value="Glyoxalase_1"/>
</dbReference>
<dbReference type="Pfam" id="PF00389">
    <property type="entry name" value="2-Hacid_dh"/>
    <property type="match status" value="1"/>
</dbReference>
<evidence type="ECO:0000313" key="15">
    <source>
        <dbReference type="Proteomes" id="UP001287286"/>
    </source>
</evidence>